<sequence>MDRCDDCGNELCRSCGTHVCLDQCDCGRSHTCVCECRAWDEYLTNAS</sequence>
<name>A0A7W3T778_9ACTN</name>
<dbReference type="EMBL" id="VKHS01000810">
    <property type="protein sequence ID" value="MBB0232215.1"/>
    <property type="molecule type" value="Genomic_DNA"/>
</dbReference>
<evidence type="ECO:0000313" key="1">
    <source>
        <dbReference type="EMBL" id="MBB0232215.1"/>
    </source>
</evidence>
<dbReference type="AlphaFoldDB" id="A0A7W3T778"/>
<reference evidence="2" key="1">
    <citation type="submission" date="2019-10" db="EMBL/GenBank/DDBJ databases">
        <title>Streptomyces sp. nov., a novel actinobacterium isolated from alkaline environment.</title>
        <authorList>
            <person name="Golinska P."/>
        </authorList>
    </citation>
    <scope>NUCLEOTIDE SEQUENCE [LARGE SCALE GENOMIC DNA]</scope>
    <source>
        <strain evidence="2">DSM 42108</strain>
    </source>
</reference>
<proteinExistence type="predicted"/>
<gene>
    <name evidence="1" type="ORF">FOE67_22615</name>
</gene>
<dbReference type="RefSeq" id="WP_182666758.1">
    <property type="nucleotide sequence ID" value="NZ_VKHS01000810.1"/>
</dbReference>
<accession>A0A7W3T778</accession>
<organism evidence="1 2">
    <name type="scientific">Streptomyces calidiresistens</name>
    <dbReference type="NCBI Taxonomy" id="1485586"/>
    <lineage>
        <taxon>Bacteria</taxon>
        <taxon>Bacillati</taxon>
        <taxon>Actinomycetota</taxon>
        <taxon>Actinomycetes</taxon>
        <taxon>Kitasatosporales</taxon>
        <taxon>Streptomycetaceae</taxon>
        <taxon>Streptomyces</taxon>
    </lineage>
</organism>
<evidence type="ECO:0000313" key="2">
    <source>
        <dbReference type="Proteomes" id="UP000530234"/>
    </source>
</evidence>
<keyword evidence="2" id="KW-1185">Reference proteome</keyword>
<comment type="caution">
    <text evidence="1">The sequence shown here is derived from an EMBL/GenBank/DDBJ whole genome shotgun (WGS) entry which is preliminary data.</text>
</comment>
<protein>
    <submittedName>
        <fullName evidence="1">Uncharacterized protein</fullName>
    </submittedName>
</protein>
<dbReference type="Proteomes" id="UP000530234">
    <property type="component" value="Unassembled WGS sequence"/>
</dbReference>